<comment type="caution">
    <text evidence="2">The sequence shown here is derived from an EMBL/GenBank/DDBJ whole genome shotgun (WGS) entry which is preliminary data.</text>
</comment>
<reference evidence="2 3" key="1">
    <citation type="submission" date="2017-06" db="EMBL/GenBank/DDBJ databases">
        <title>Genome of Fusarium nygamai isolate CS10214.</title>
        <authorList>
            <person name="Gardiner D.M."/>
            <person name="Obanor F."/>
            <person name="Kazan K."/>
        </authorList>
    </citation>
    <scope>NUCLEOTIDE SEQUENCE [LARGE SCALE GENOMIC DNA]</scope>
    <source>
        <strain evidence="2 3">CS10214</strain>
    </source>
</reference>
<evidence type="ECO:0000259" key="1">
    <source>
        <dbReference type="Pfam" id="PF06985"/>
    </source>
</evidence>
<dbReference type="InterPro" id="IPR010730">
    <property type="entry name" value="HET"/>
</dbReference>
<evidence type="ECO:0000313" key="3">
    <source>
        <dbReference type="Proteomes" id="UP000236664"/>
    </source>
</evidence>
<dbReference type="PANTHER" id="PTHR24148">
    <property type="entry name" value="ANKYRIN REPEAT DOMAIN-CONTAINING PROTEIN 39 HOMOLOG-RELATED"/>
    <property type="match status" value="1"/>
</dbReference>
<organism evidence="2 3">
    <name type="scientific">Gibberella nygamai</name>
    <name type="common">Bean root rot disease fungus</name>
    <name type="synonym">Fusarium nygamai</name>
    <dbReference type="NCBI Taxonomy" id="42673"/>
    <lineage>
        <taxon>Eukaryota</taxon>
        <taxon>Fungi</taxon>
        <taxon>Dikarya</taxon>
        <taxon>Ascomycota</taxon>
        <taxon>Pezizomycotina</taxon>
        <taxon>Sordariomycetes</taxon>
        <taxon>Hypocreomycetidae</taxon>
        <taxon>Hypocreales</taxon>
        <taxon>Nectriaceae</taxon>
        <taxon>Fusarium</taxon>
        <taxon>Fusarium fujikuroi species complex</taxon>
    </lineage>
</organism>
<dbReference type="Pfam" id="PF06985">
    <property type="entry name" value="HET"/>
    <property type="match status" value="1"/>
</dbReference>
<protein>
    <recommendedName>
        <fullName evidence="1">Heterokaryon incompatibility domain-containing protein</fullName>
    </recommendedName>
</protein>
<proteinExistence type="predicted"/>
<dbReference type="AlphaFoldDB" id="A0A2K0W8U0"/>
<keyword evidence="3" id="KW-1185">Reference proteome</keyword>
<feature type="domain" description="Heterokaryon incompatibility" evidence="1">
    <location>
        <begin position="45"/>
        <end position="150"/>
    </location>
</feature>
<accession>A0A2K0W8U0</accession>
<evidence type="ECO:0000313" key="2">
    <source>
        <dbReference type="EMBL" id="PNP78687.1"/>
    </source>
</evidence>
<gene>
    <name evidence="2" type="ORF">FNYG_08033</name>
</gene>
<dbReference type="Proteomes" id="UP000236664">
    <property type="component" value="Unassembled WGS sequence"/>
</dbReference>
<name>A0A2K0W8U0_GIBNY</name>
<dbReference type="OrthoDB" id="5571888at2759"/>
<dbReference type="InterPro" id="IPR052895">
    <property type="entry name" value="HetReg/Transcr_Mod"/>
</dbReference>
<dbReference type="PANTHER" id="PTHR24148:SF64">
    <property type="entry name" value="HETEROKARYON INCOMPATIBILITY DOMAIN-CONTAINING PROTEIN"/>
    <property type="match status" value="1"/>
</dbReference>
<dbReference type="EMBL" id="MTQA01000100">
    <property type="protein sequence ID" value="PNP78687.1"/>
    <property type="molecule type" value="Genomic_DNA"/>
</dbReference>
<sequence>MYSYKPLRNGDDIRLIELPPTGLASLGRKLDISILTFTHRDAPSYEALSYVWGDPSNPVAITADGQNMHIGRNLYDALTHIQLEQQTRRLWVDAICINQGDNAEKSKQVSRMRDIYASAVKTLMWIGTQTALPSPVLERIQRIREIEIQVPNTEWCPPVVLNFGLPIPGPPRIMFDDTTLDSSS</sequence>